<dbReference type="PANTHER" id="PTHR33021">
    <property type="entry name" value="BLUE COPPER PROTEIN"/>
    <property type="match status" value="1"/>
</dbReference>
<comment type="similarity">
    <text evidence="4">Belongs to the early nodulin-like (ENODL) family.</text>
</comment>
<dbReference type="InterPro" id="IPR008972">
    <property type="entry name" value="Cupredoxin"/>
</dbReference>
<dbReference type="SUPFAM" id="SSF49503">
    <property type="entry name" value="Cupredoxins"/>
    <property type="match status" value="1"/>
</dbReference>
<dbReference type="AlphaFoldDB" id="A0ABD3KN57"/>
<evidence type="ECO:0000256" key="3">
    <source>
        <dbReference type="ARBA" id="ARBA00023180"/>
    </source>
</evidence>
<feature type="signal peptide" evidence="6">
    <location>
        <begin position="1"/>
        <end position="25"/>
    </location>
</feature>
<dbReference type="InterPro" id="IPR039391">
    <property type="entry name" value="Phytocyanin-like"/>
</dbReference>
<name>A0ABD3KN57_EUCGL</name>
<dbReference type="EMBL" id="JBJKBG010000005">
    <property type="protein sequence ID" value="KAL3739176.1"/>
    <property type="molecule type" value="Genomic_DNA"/>
</dbReference>
<evidence type="ECO:0000259" key="7">
    <source>
        <dbReference type="PROSITE" id="PS51485"/>
    </source>
</evidence>
<dbReference type="PANTHER" id="PTHR33021:SF262">
    <property type="entry name" value="EARLY NODULIN-LIKE PROTEIN 20"/>
    <property type="match status" value="1"/>
</dbReference>
<keyword evidence="2" id="KW-1015">Disulfide bond</keyword>
<organism evidence="8 9">
    <name type="scientific">Eucalyptus globulus</name>
    <name type="common">Tasmanian blue gum</name>
    <dbReference type="NCBI Taxonomy" id="34317"/>
    <lineage>
        <taxon>Eukaryota</taxon>
        <taxon>Viridiplantae</taxon>
        <taxon>Streptophyta</taxon>
        <taxon>Embryophyta</taxon>
        <taxon>Tracheophyta</taxon>
        <taxon>Spermatophyta</taxon>
        <taxon>Magnoliopsida</taxon>
        <taxon>eudicotyledons</taxon>
        <taxon>Gunneridae</taxon>
        <taxon>Pentapetalae</taxon>
        <taxon>rosids</taxon>
        <taxon>malvids</taxon>
        <taxon>Myrtales</taxon>
        <taxon>Myrtaceae</taxon>
        <taxon>Myrtoideae</taxon>
        <taxon>Eucalypteae</taxon>
        <taxon>Eucalyptus</taxon>
    </lineage>
</organism>
<comment type="caution">
    <text evidence="8">The sequence shown here is derived from an EMBL/GenBank/DDBJ whole genome shotgun (WGS) entry which is preliminary data.</text>
</comment>
<keyword evidence="3" id="KW-0325">Glycoprotein</keyword>
<evidence type="ECO:0000256" key="6">
    <source>
        <dbReference type="SAM" id="SignalP"/>
    </source>
</evidence>
<dbReference type="Gene3D" id="2.60.40.420">
    <property type="entry name" value="Cupredoxins - blue copper proteins"/>
    <property type="match status" value="1"/>
</dbReference>
<evidence type="ECO:0000256" key="5">
    <source>
        <dbReference type="ARBA" id="ARBA00037626"/>
    </source>
</evidence>
<evidence type="ECO:0000256" key="4">
    <source>
        <dbReference type="ARBA" id="ARBA00035011"/>
    </source>
</evidence>
<dbReference type="InterPro" id="IPR003245">
    <property type="entry name" value="Phytocyanin_dom"/>
</dbReference>
<comment type="function">
    <text evidence="5">May act as a carbohydrate transporter.</text>
</comment>
<feature type="chain" id="PRO_5044792791" description="Phytocyanin domain-containing protein" evidence="6">
    <location>
        <begin position="26"/>
        <end position="173"/>
    </location>
</feature>
<evidence type="ECO:0000313" key="9">
    <source>
        <dbReference type="Proteomes" id="UP001634007"/>
    </source>
</evidence>
<protein>
    <recommendedName>
        <fullName evidence="7">Phytocyanin domain-containing protein</fullName>
    </recommendedName>
</protein>
<evidence type="ECO:0000256" key="1">
    <source>
        <dbReference type="ARBA" id="ARBA00022729"/>
    </source>
</evidence>
<proteinExistence type="inferred from homology"/>
<keyword evidence="9" id="KW-1185">Reference proteome</keyword>
<evidence type="ECO:0000313" key="8">
    <source>
        <dbReference type="EMBL" id="KAL3739176.1"/>
    </source>
</evidence>
<reference evidence="8 9" key="1">
    <citation type="submission" date="2024-11" db="EMBL/GenBank/DDBJ databases">
        <title>Chromosome-level genome assembly of Eucalyptus globulus Labill. provides insights into its genome evolution.</title>
        <authorList>
            <person name="Li X."/>
        </authorList>
    </citation>
    <scope>NUCLEOTIDE SEQUENCE [LARGE SCALE GENOMIC DNA]</scope>
    <source>
        <strain evidence="8">CL2024</strain>
        <tissue evidence="8">Fresh tender leaves</tissue>
    </source>
</reference>
<keyword evidence="1 6" id="KW-0732">Signal</keyword>
<evidence type="ECO:0000256" key="2">
    <source>
        <dbReference type="ARBA" id="ARBA00023157"/>
    </source>
</evidence>
<feature type="domain" description="Phytocyanin" evidence="7">
    <location>
        <begin position="31"/>
        <end position="131"/>
    </location>
</feature>
<dbReference type="PROSITE" id="PS51485">
    <property type="entry name" value="PHYTOCYANIN"/>
    <property type="match status" value="1"/>
</dbReference>
<accession>A0ABD3KN57</accession>
<sequence>MLGFGGKVVMIVAVLVMLGVRGSGAEGRKPVLHRVGGGQNTWTPSVNFTNWSSHEQFYVGDWLYFGFDKTQYNVLEVNETSYDKCIDTDFITNVTKGGRDVFNLIDAKPYYFICGRGYCFNGMKVAVNVTVAPPLPPPSPTLPKKGGSPSSVGGVSQKMILLSLLAATFLLCS</sequence>
<gene>
    <name evidence="8" type="ORF">ACJRO7_020557</name>
</gene>
<dbReference type="Pfam" id="PF02298">
    <property type="entry name" value="Cu_bind_like"/>
    <property type="match status" value="1"/>
</dbReference>
<dbReference type="Proteomes" id="UP001634007">
    <property type="component" value="Unassembled WGS sequence"/>
</dbReference>
<dbReference type="FunFam" id="2.60.40.420:FF:000018">
    <property type="entry name" value="Lamin-like protein"/>
    <property type="match status" value="1"/>
</dbReference>